<evidence type="ECO:0000313" key="2">
    <source>
        <dbReference type="Proteomes" id="UP000054735"/>
    </source>
</evidence>
<sequence length="197" mass="22498">MLTSSQLLQYFSNHARSPVIAHPDLNPETKKIMKAESTSTLLYFKSITVELARGLDQQEAITQIRYFLNRRWEFIKKTNWAYTRHPFLPANQLCLQLAEQIAGKDEAVCQILMPGTRKINRKAVSPFSFKDETEEDGHFPVHKYLLAASEGELLSLEDIYSAGVANTNSIFPDFQESTAEIQYLLKSIELWNVKQAA</sequence>
<evidence type="ECO:0000313" key="1">
    <source>
        <dbReference type="EMBL" id="KTC71783.1"/>
    </source>
</evidence>
<name>A0ABR5QIJ2_9GAMM</name>
<reference evidence="1 2" key="1">
    <citation type="submission" date="2015-11" db="EMBL/GenBank/DDBJ databases">
        <title>Genomic analysis of 38 Legionella species identifies large and diverse effector repertoires.</title>
        <authorList>
            <person name="Burstein D."/>
            <person name="Amaro F."/>
            <person name="Zusman T."/>
            <person name="Lifshitz Z."/>
            <person name="Cohen O."/>
            <person name="Gilbert J.A."/>
            <person name="Pupko T."/>
            <person name="Shuman H.A."/>
            <person name="Segal G."/>
        </authorList>
    </citation>
    <scope>NUCLEOTIDE SEQUENCE [LARGE SCALE GENOMIC DNA]</scope>
    <source>
        <strain evidence="1 2">CDC#1407-AL-14</strain>
    </source>
</reference>
<accession>A0ABR5QIJ2</accession>
<gene>
    <name evidence="1" type="ORF">Lbir_1419</name>
</gene>
<dbReference type="Proteomes" id="UP000054735">
    <property type="component" value="Unassembled WGS sequence"/>
</dbReference>
<comment type="caution">
    <text evidence="1">The sequence shown here is derived from an EMBL/GenBank/DDBJ whole genome shotgun (WGS) entry which is preliminary data.</text>
</comment>
<feature type="non-terminal residue" evidence="1">
    <location>
        <position position="197"/>
    </location>
</feature>
<dbReference type="RefSeq" id="WP_058523488.1">
    <property type="nucleotide sequence ID" value="NZ_LNXT01000018.1"/>
</dbReference>
<dbReference type="EMBL" id="LNXT01000018">
    <property type="protein sequence ID" value="KTC71783.1"/>
    <property type="molecule type" value="Genomic_DNA"/>
</dbReference>
<protein>
    <submittedName>
        <fullName evidence="1">Uncharacterized protein</fullName>
    </submittedName>
</protein>
<organism evidence="1 2">
    <name type="scientific">Legionella birminghamensis</name>
    <dbReference type="NCBI Taxonomy" id="28083"/>
    <lineage>
        <taxon>Bacteria</taxon>
        <taxon>Pseudomonadati</taxon>
        <taxon>Pseudomonadota</taxon>
        <taxon>Gammaproteobacteria</taxon>
        <taxon>Legionellales</taxon>
        <taxon>Legionellaceae</taxon>
        <taxon>Legionella</taxon>
    </lineage>
</organism>
<proteinExistence type="predicted"/>
<keyword evidence="2" id="KW-1185">Reference proteome</keyword>